<dbReference type="AlphaFoldDB" id="A0A7R9EZT9"/>
<keyword evidence="2" id="KW-0732">Signal</keyword>
<sequence length="132" mass="15017">MYFTILLSIGSVLLCILSCLGNGGCECMILFLSSIENTPFLSMKRQELETLRGPQKLSQIQTSPSPSHKGMFSHKEKEETPKKAHIFIFLRVDYVQHMEVAINAAKKIVLHELRKADYVQHMEVVIIKRSVV</sequence>
<feature type="signal peptide" evidence="2">
    <location>
        <begin position="1"/>
        <end position="25"/>
    </location>
</feature>
<evidence type="ECO:0000256" key="2">
    <source>
        <dbReference type="SAM" id="SignalP"/>
    </source>
</evidence>
<accession>A0A7R9EZT9</accession>
<proteinExistence type="predicted"/>
<feature type="chain" id="PRO_5031202814" evidence="2">
    <location>
        <begin position="26"/>
        <end position="132"/>
    </location>
</feature>
<reference evidence="3" key="1">
    <citation type="submission" date="2020-11" db="EMBL/GenBank/DDBJ databases">
        <authorList>
            <person name="Tran Van P."/>
        </authorList>
    </citation>
    <scope>NUCLEOTIDE SEQUENCE</scope>
</reference>
<feature type="compositionally biased region" description="Polar residues" evidence="1">
    <location>
        <begin position="56"/>
        <end position="66"/>
    </location>
</feature>
<name>A0A7R9EZT9_9NEOP</name>
<organism evidence="3">
    <name type="scientific">Timema bartmani</name>
    <dbReference type="NCBI Taxonomy" id="61472"/>
    <lineage>
        <taxon>Eukaryota</taxon>
        <taxon>Metazoa</taxon>
        <taxon>Ecdysozoa</taxon>
        <taxon>Arthropoda</taxon>
        <taxon>Hexapoda</taxon>
        <taxon>Insecta</taxon>
        <taxon>Pterygota</taxon>
        <taxon>Neoptera</taxon>
        <taxon>Polyneoptera</taxon>
        <taxon>Phasmatodea</taxon>
        <taxon>Timematodea</taxon>
        <taxon>Timematoidea</taxon>
        <taxon>Timematidae</taxon>
        <taxon>Timema</taxon>
    </lineage>
</organism>
<feature type="region of interest" description="Disordered" evidence="1">
    <location>
        <begin position="55"/>
        <end position="77"/>
    </location>
</feature>
<evidence type="ECO:0000256" key="1">
    <source>
        <dbReference type="SAM" id="MobiDB-lite"/>
    </source>
</evidence>
<dbReference type="EMBL" id="OD566644">
    <property type="protein sequence ID" value="CAD7444410.1"/>
    <property type="molecule type" value="Genomic_DNA"/>
</dbReference>
<protein>
    <submittedName>
        <fullName evidence="3">Uncharacterized protein</fullName>
    </submittedName>
</protein>
<gene>
    <name evidence="3" type="ORF">TBIB3V08_LOCUS6790</name>
</gene>
<evidence type="ECO:0000313" key="3">
    <source>
        <dbReference type="EMBL" id="CAD7444410.1"/>
    </source>
</evidence>